<evidence type="ECO:0000256" key="1">
    <source>
        <dbReference type="SAM" id="MobiDB-lite"/>
    </source>
</evidence>
<comment type="caution">
    <text evidence="3">The sequence shown here is derived from an EMBL/GenBank/DDBJ whole genome shotgun (WGS) entry which is preliminary data.</text>
</comment>
<sequence length="223" mass="24303">MVNKFLVTAALLASAALANPIPGNNVEALKERGDSVDIREPWDGHCHHSWDDDASSQIHLRDDGTEIFVRRDDVKDDHFKGGDYGHGGYGGKGGHEGYGHGGYGDKGDHKGYGGWGEGHEGKDDGKGKIEARDGYHHDHDDHHHHDGYHHDHNDHHGYGGNHGWDKREAEAYNGDDKHYGGDRGGHHGNGDGHRGDRDGHRGDRDGHRGGHGGSGRHNGHGRD</sequence>
<evidence type="ECO:0000313" key="4">
    <source>
        <dbReference type="Proteomes" id="UP000829685"/>
    </source>
</evidence>
<evidence type="ECO:0000313" key="3">
    <source>
        <dbReference type="EMBL" id="KAI1871034.1"/>
    </source>
</evidence>
<dbReference type="Proteomes" id="UP000829685">
    <property type="component" value="Unassembled WGS sequence"/>
</dbReference>
<reference evidence="3" key="1">
    <citation type="submission" date="2021-03" db="EMBL/GenBank/DDBJ databases">
        <title>Revisited historic fungal species revealed as producer of novel bioactive compounds through whole genome sequencing and comparative genomics.</title>
        <authorList>
            <person name="Vignolle G.A."/>
            <person name="Hochenegger N."/>
            <person name="Mach R.L."/>
            <person name="Mach-Aigner A.R."/>
            <person name="Javad Rahimi M."/>
            <person name="Salim K.A."/>
            <person name="Chan C.M."/>
            <person name="Lim L.B.L."/>
            <person name="Cai F."/>
            <person name="Druzhinina I.S."/>
            <person name="U'Ren J.M."/>
            <person name="Derntl C."/>
        </authorList>
    </citation>
    <scope>NUCLEOTIDE SEQUENCE</scope>
    <source>
        <strain evidence="3">TUCIM 5799</strain>
    </source>
</reference>
<proteinExistence type="predicted"/>
<evidence type="ECO:0000256" key="2">
    <source>
        <dbReference type="SAM" id="SignalP"/>
    </source>
</evidence>
<accession>A0A9Q0APX8</accession>
<feature type="compositionally biased region" description="Basic and acidic residues" evidence="1">
    <location>
        <begin position="114"/>
        <end position="208"/>
    </location>
</feature>
<feature type="signal peptide" evidence="2">
    <location>
        <begin position="1"/>
        <end position="18"/>
    </location>
</feature>
<name>A0A9Q0APX8_9PEZI</name>
<dbReference type="AlphaFoldDB" id="A0A9Q0APX8"/>
<organism evidence="3 4">
    <name type="scientific">Neoarthrinium moseri</name>
    <dbReference type="NCBI Taxonomy" id="1658444"/>
    <lineage>
        <taxon>Eukaryota</taxon>
        <taxon>Fungi</taxon>
        <taxon>Dikarya</taxon>
        <taxon>Ascomycota</taxon>
        <taxon>Pezizomycotina</taxon>
        <taxon>Sordariomycetes</taxon>
        <taxon>Xylariomycetidae</taxon>
        <taxon>Amphisphaeriales</taxon>
        <taxon>Apiosporaceae</taxon>
        <taxon>Neoarthrinium</taxon>
    </lineage>
</organism>
<dbReference type="EMBL" id="JAFIMR010000013">
    <property type="protein sequence ID" value="KAI1871034.1"/>
    <property type="molecule type" value="Genomic_DNA"/>
</dbReference>
<feature type="region of interest" description="Disordered" evidence="1">
    <location>
        <begin position="114"/>
        <end position="223"/>
    </location>
</feature>
<gene>
    <name evidence="3" type="ORF">JX265_006074</name>
</gene>
<protein>
    <submittedName>
        <fullName evidence="3">Uncharacterized protein</fullName>
    </submittedName>
</protein>
<keyword evidence="4" id="KW-1185">Reference proteome</keyword>
<keyword evidence="2" id="KW-0732">Signal</keyword>
<feature type="chain" id="PRO_5040239861" evidence="2">
    <location>
        <begin position="19"/>
        <end position="223"/>
    </location>
</feature>